<dbReference type="Proteomes" id="UP000198629">
    <property type="component" value="Unassembled WGS sequence"/>
</dbReference>
<gene>
    <name evidence="2" type="ORF">SAMN05192566_1538</name>
</gene>
<keyword evidence="1" id="KW-0175">Coiled coil</keyword>
<reference evidence="3" key="1">
    <citation type="submission" date="2016-10" db="EMBL/GenBank/DDBJ databases">
        <authorList>
            <person name="Varghese N."/>
            <person name="Submissions S."/>
        </authorList>
    </citation>
    <scope>NUCLEOTIDE SEQUENCE [LARGE SCALE GENOMIC DNA]</scope>
    <source>
        <strain evidence="3">CBMB127</strain>
    </source>
</reference>
<evidence type="ECO:0000313" key="2">
    <source>
        <dbReference type="EMBL" id="SDK52935.1"/>
    </source>
</evidence>
<proteinExistence type="predicted"/>
<dbReference type="AlphaFoldDB" id="A0A1G9CNB5"/>
<dbReference type="STRING" id="492660.SAMN05192566_1538"/>
<dbReference type="RefSeq" id="WP_143001357.1">
    <property type="nucleotide sequence ID" value="NZ_FNFX01000003.1"/>
</dbReference>
<sequence length="218" mass="25636">MQEMDELSLQLMRWHHEKLENDIQYMAEYFESESKNWTCLEEADAWYAQLEINKAQRKISELKLEIEKQEALITQSERVIRRFKSVSKEIKSTKGKGRPESDEFRVSIGKKFVSKWVLSLMEILEVKSCQKLEQLISPHSKKLETDKVTKVLTEITVPSKASERNWRRWQKGEAIPNYNTFVILMSTRIDFGKYSGKLLQDIPTTPSSSELQTLLRFI</sequence>
<organism evidence="2 3">
    <name type="scientific">Methylophilus rhizosphaerae</name>
    <dbReference type="NCBI Taxonomy" id="492660"/>
    <lineage>
        <taxon>Bacteria</taxon>
        <taxon>Pseudomonadati</taxon>
        <taxon>Pseudomonadota</taxon>
        <taxon>Betaproteobacteria</taxon>
        <taxon>Nitrosomonadales</taxon>
        <taxon>Methylophilaceae</taxon>
        <taxon>Methylophilus</taxon>
    </lineage>
</organism>
<evidence type="ECO:0000256" key="1">
    <source>
        <dbReference type="SAM" id="Coils"/>
    </source>
</evidence>
<name>A0A1G9CNB5_9PROT</name>
<evidence type="ECO:0000313" key="3">
    <source>
        <dbReference type="Proteomes" id="UP000198629"/>
    </source>
</evidence>
<dbReference type="EMBL" id="FNFX01000003">
    <property type="protein sequence ID" value="SDK52935.1"/>
    <property type="molecule type" value="Genomic_DNA"/>
</dbReference>
<keyword evidence="3" id="KW-1185">Reference proteome</keyword>
<protein>
    <submittedName>
        <fullName evidence="2">Uncharacterized protein</fullName>
    </submittedName>
</protein>
<accession>A0A1G9CNB5</accession>
<feature type="coiled-coil region" evidence="1">
    <location>
        <begin position="52"/>
        <end position="79"/>
    </location>
</feature>